<dbReference type="AlphaFoldDB" id="A0A914E281"/>
<feature type="transmembrane region" description="Helical" evidence="1">
    <location>
        <begin position="48"/>
        <end position="69"/>
    </location>
</feature>
<evidence type="ECO:0000256" key="1">
    <source>
        <dbReference type="SAM" id="Phobius"/>
    </source>
</evidence>
<feature type="transmembrane region" description="Helical" evidence="1">
    <location>
        <begin position="89"/>
        <end position="106"/>
    </location>
</feature>
<organism evidence="2 3">
    <name type="scientific">Acrobeloides nanus</name>
    <dbReference type="NCBI Taxonomy" id="290746"/>
    <lineage>
        <taxon>Eukaryota</taxon>
        <taxon>Metazoa</taxon>
        <taxon>Ecdysozoa</taxon>
        <taxon>Nematoda</taxon>
        <taxon>Chromadorea</taxon>
        <taxon>Rhabditida</taxon>
        <taxon>Tylenchina</taxon>
        <taxon>Cephalobomorpha</taxon>
        <taxon>Cephaloboidea</taxon>
        <taxon>Cephalobidae</taxon>
        <taxon>Acrobeloides</taxon>
    </lineage>
</organism>
<keyword evidence="1" id="KW-0472">Membrane</keyword>
<reference evidence="3" key="1">
    <citation type="submission" date="2022-11" db="UniProtKB">
        <authorList>
            <consortium name="WormBaseParasite"/>
        </authorList>
    </citation>
    <scope>IDENTIFICATION</scope>
</reference>
<dbReference type="Proteomes" id="UP000887540">
    <property type="component" value="Unplaced"/>
</dbReference>
<evidence type="ECO:0000313" key="3">
    <source>
        <dbReference type="WBParaSite" id="ACRNAN_scaffold5373.g17058.t1"/>
    </source>
</evidence>
<accession>A0A914E281</accession>
<sequence length="138" mass="16242">MAKQDFMSISCYQFMFLLGIIDMITVPCNAIIYGIQGMLGVHYCQYPRFFYIVGSGWFGSTATCCLLALDRFFGFLFPNIGKTIFSKNLMKVWLVLPPIYYLYTWFNANPMIFNPDYMAVFMIRFMGQKIFKEILRHY</sequence>
<name>A0A914E281_9BILA</name>
<keyword evidence="1" id="KW-1133">Transmembrane helix</keyword>
<proteinExistence type="predicted"/>
<keyword evidence="1" id="KW-0812">Transmembrane</keyword>
<evidence type="ECO:0000313" key="2">
    <source>
        <dbReference type="Proteomes" id="UP000887540"/>
    </source>
</evidence>
<protein>
    <submittedName>
        <fullName evidence="3">Uncharacterized protein</fullName>
    </submittedName>
</protein>
<keyword evidence="2" id="KW-1185">Reference proteome</keyword>
<dbReference type="InterPro" id="IPR019425">
    <property type="entry name" value="7TM_GPCR_serpentine_rcpt_Srt"/>
</dbReference>
<dbReference type="PANTHER" id="PTHR23021:SF11">
    <property type="entry name" value="SERPENTINE RECEPTOR, CLASS T"/>
    <property type="match status" value="1"/>
</dbReference>
<dbReference type="Pfam" id="PF10321">
    <property type="entry name" value="7TM_GPCR_Srt"/>
    <property type="match status" value="1"/>
</dbReference>
<feature type="transmembrane region" description="Helical" evidence="1">
    <location>
        <begin position="12"/>
        <end position="36"/>
    </location>
</feature>
<dbReference type="WBParaSite" id="ACRNAN_scaffold5373.g17058.t1">
    <property type="protein sequence ID" value="ACRNAN_scaffold5373.g17058.t1"/>
    <property type="gene ID" value="ACRNAN_scaffold5373.g17058"/>
</dbReference>
<dbReference type="PANTHER" id="PTHR23021">
    <property type="entry name" value="SERPENTINE RECEPTOR, CLASS T"/>
    <property type="match status" value="1"/>
</dbReference>